<sequence length="1073" mass="117523">MGVAADVSPPTTWFEFLLDENLLDLHLRKPSPNPSGVVLISLFLEQASKSTVNEQNQAVPPANNKRNRVLKLLALRTAAHLKWDLALLERELSVPVLNMLLDELLAVSRVPPGVSHTELGLAGLPAYTAMAVILYHRWAVRANVQCSFPAKQPKSGPLQPTVMNQLQQEKEMTEAILKVLREQCQDSIAVLEEALLLPDTLCVHTIDTLSRLAVPVPSAAPAAAGAAVTTSSSSSSSSSPAVANGHGDAGSGGEPPGLAEDGGIDAGQGMRVPRDELHCCVCYDLGSVYFMRGSSDFSQYHKARDHFLRAKQLLDKVGVSAACTQVDCTRLGGYWQACSAVLPGDGAACEVSGAVGAHDAALPGSAPRANSYASIQRCLKASDWKSVVDTLLEDNLTQMLPTHYRQSLLRELGQQVQSGSGGAGLEELCARACVCNGVRDLCQGRPAGVSFLQLLQKPSAETIDFLLEVCLRSIKGDQSLDSTRRKNMAQFLKNLCLQLEDLQLVFMVSSHELFMRLLEDGERQALLETMRRRSPTFQPASTRSAFQDIPVTSPSVSVGQLEQQLIVTFDPWRIRQILIELHGLTSDRQFWTVSSKWELLGGYTSCILSMKEDVTRDLLYILMAKALRCLNNRDHSRCRQLLTASLELVADFSPRLRQVVLNELLLLDVRDSGDAPTAAAAAAAPPGVQPQLPGGGGAGGGAPSSLFSSSGGGAPVEQRPRDIIGRARGYLESRQQDVPTRQVIAEGCVCLLLNWKEYEYLALQTSVAALHNPYVKLGQLLAGTCRDVPGPKESRRAAKELWETVVYIFSSGPAQARKQPLEGKGTPLMFRKEFIAFMKKLKETLVLTTLISLLVKLHNVVRDEIVNDVSAEFISLWPSSLPNLQSVDSDAVAVAIKELLAHALAVNPTYPSWLLTQADFYFATNQYSAARQHYLRAGAVASDFFHKAVPQDVYTEQVLKRLIKCCSLLNCHTQAAVLCQFIKELDYPTAFKALQEQNSSDSMDMYYDYIWDVTILEYLIHLHHKRGEADKKQLAVKAMGQTELNSSNPEEVLQLAAQKRKKGFLQLMGRLYF</sequence>
<feature type="compositionally biased region" description="Gly residues" evidence="6">
    <location>
        <begin position="693"/>
        <end position="702"/>
    </location>
</feature>
<feature type="domain" description="INTS8 TPR repeats" evidence="7">
    <location>
        <begin position="719"/>
        <end position="1072"/>
    </location>
</feature>
<dbReference type="GO" id="GO:0005694">
    <property type="term" value="C:chromosome"/>
    <property type="evidence" value="ECO:0007669"/>
    <property type="project" value="UniProtKB-SubCell"/>
</dbReference>
<dbReference type="AlphaFoldDB" id="A0AAJ7U8G8"/>
<dbReference type="CTD" id="55656"/>
<evidence type="ECO:0000256" key="3">
    <source>
        <dbReference type="ARBA" id="ARBA00007147"/>
    </source>
</evidence>
<gene>
    <name evidence="9" type="primary">INTS8</name>
</gene>
<dbReference type="RefSeq" id="XP_032830596.1">
    <property type="nucleotide sequence ID" value="XM_032974705.1"/>
</dbReference>
<organism evidence="8 9">
    <name type="scientific">Petromyzon marinus</name>
    <name type="common">Sea lamprey</name>
    <dbReference type="NCBI Taxonomy" id="7757"/>
    <lineage>
        <taxon>Eukaryota</taxon>
        <taxon>Metazoa</taxon>
        <taxon>Chordata</taxon>
        <taxon>Craniata</taxon>
        <taxon>Vertebrata</taxon>
        <taxon>Cyclostomata</taxon>
        <taxon>Hyperoartia</taxon>
        <taxon>Petromyzontiformes</taxon>
        <taxon>Petromyzontidae</taxon>
        <taxon>Petromyzon</taxon>
    </lineage>
</organism>
<dbReference type="SUPFAM" id="SSF48452">
    <property type="entry name" value="TPR-like"/>
    <property type="match status" value="1"/>
</dbReference>
<feature type="compositionally biased region" description="Low complexity" evidence="6">
    <location>
        <begin position="678"/>
        <end position="692"/>
    </location>
</feature>
<feature type="region of interest" description="Disordered" evidence="6">
    <location>
        <begin position="229"/>
        <end position="267"/>
    </location>
</feature>
<evidence type="ECO:0000256" key="5">
    <source>
        <dbReference type="ARBA" id="ARBA00023242"/>
    </source>
</evidence>
<evidence type="ECO:0000256" key="4">
    <source>
        <dbReference type="ARBA" id="ARBA00022454"/>
    </source>
</evidence>
<feature type="domain" description="INTS8 TPR repeats" evidence="7">
    <location>
        <begin position="556"/>
        <end position="671"/>
    </location>
</feature>
<dbReference type="Pfam" id="PF25756">
    <property type="entry name" value="TPR_INTS8"/>
    <property type="match status" value="2"/>
</dbReference>
<dbReference type="InterPro" id="IPR038751">
    <property type="entry name" value="INTS8"/>
</dbReference>
<dbReference type="PANTHER" id="PTHR13350">
    <property type="entry name" value="INTEGRATOR COMPLEX SUBUNIT 8"/>
    <property type="match status" value="1"/>
</dbReference>
<dbReference type="GO" id="GO:0032039">
    <property type="term" value="C:integrator complex"/>
    <property type="evidence" value="ECO:0007669"/>
    <property type="project" value="TreeGrafter"/>
</dbReference>
<reference evidence="9" key="1">
    <citation type="submission" date="2025-08" db="UniProtKB">
        <authorList>
            <consortium name="RefSeq"/>
        </authorList>
    </citation>
    <scope>IDENTIFICATION</scope>
    <source>
        <tissue evidence="9">Sperm</tissue>
    </source>
</reference>
<dbReference type="PANTHER" id="PTHR13350:SF1">
    <property type="entry name" value="INTEGRATOR COMPLEX SUBUNIT 8"/>
    <property type="match status" value="1"/>
</dbReference>
<evidence type="ECO:0000256" key="6">
    <source>
        <dbReference type="SAM" id="MobiDB-lite"/>
    </source>
</evidence>
<feature type="compositionally biased region" description="Low complexity" evidence="6">
    <location>
        <begin position="229"/>
        <end position="243"/>
    </location>
</feature>
<evidence type="ECO:0000256" key="2">
    <source>
        <dbReference type="ARBA" id="ARBA00004286"/>
    </source>
</evidence>
<dbReference type="InterPro" id="IPR011990">
    <property type="entry name" value="TPR-like_helical_dom_sf"/>
</dbReference>
<name>A0AAJ7U8G8_PETMA</name>
<comment type="similarity">
    <text evidence="3">Belongs to the Integrator subunit 8 family.</text>
</comment>
<dbReference type="InterPro" id="IPR057980">
    <property type="entry name" value="TPR_INTS8"/>
</dbReference>
<accession>A0AAJ7U8G8</accession>
<protein>
    <submittedName>
        <fullName evidence="9">Integrator complex subunit 8</fullName>
    </submittedName>
</protein>
<evidence type="ECO:0000313" key="8">
    <source>
        <dbReference type="Proteomes" id="UP001318040"/>
    </source>
</evidence>
<dbReference type="KEGG" id="pmrn:116954194"/>
<dbReference type="Proteomes" id="UP001318040">
    <property type="component" value="Chromosome 54"/>
</dbReference>
<evidence type="ECO:0000256" key="1">
    <source>
        <dbReference type="ARBA" id="ARBA00004123"/>
    </source>
</evidence>
<keyword evidence="4" id="KW-0158">Chromosome</keyword>
<dbReference type="GO" id="GO:0034472">
    <property type="term" value="P:snRNA 3'-end processing"/>
    <property type="evidence" value="ECO:0007669"/>
    <property type="project" value="InterPro"/>
</dbReference>
<feature type="region of interest" description="Disordered" evidence="6">
    <location>
        <begin position="678"/>
        <end position="718"/>
    </location>
</feature>
<evidence type="ECO:0000313" key="9">
    <source>
        <dbReference type="RefSeq" id="XP_032830596.1"/>
    </source>
</evidence>
<proteinExistence type="inferred from homology"/>
<evidence type="ECO:0000259" key="7">
    <source>
        <dbReference type="Pfam" id="PF25756"/>
    </source>
</evidence>
<keyword evidence="5" id="KW-0539">Nucleus</keyword>
<keyword evidence="8" id="KW-1185">Reference proteome</keyword>
<comment type="subcellular location">
    <subcellularLocation>
        <location evidence="2">Chromosome</location>
    </subcellularLocation>
    <subcellularLocation>
        <location evidence="1">Nucleus</location>
    </subcellularLocation>
</comment>